<dbReference type="InterPro" id="IPR008928">
    <property type="entry name" value="6-hairpin_glycosidase_sf"/>
</dbReference>
<keyword evidence="1" id="KW-0326">Glycosidase</keyword>
<dbReference type="KEGG" id="kfv:AS188_00565"/>
<dbReference type="RefSeq" id="WP_058857203.1">
    <property type="nucleotide sequence ID" value="NZ_BJZR01000047.1"/>
</dbReference>
<dbReference type="OrthoDB" id="2505409at2"/>
<dbReference type="SUPFAM" id="SSF48208">
    <property type="entry name" value="Six-hairpin glycosidases"/>
    <property type="match status" value="1"/>
</dbReference>
<dbReference type="Pfam" id="PF03663">
    <property type="entry name" value="Glyco_hydro_76"/>
    <property type="match status" value="1"/>
</dbReference>
<gene>
    <name evidence="1" type="ORF">AS188_00565</name>
    <name evidence="2" type="ORF">KFL01_18220</name>
</gene>
<organism evidence="1 3">
    <name type="scientific">Kocuria flava</name>
    <dbReference type="NCBI Taxonomy" id="446860"/>
    <lineage>
        <taxon>Bacteria</taxon>
        <taxon>Bacillati</taxon>
        <taxon>Actinomycetota</taxon>
        <taxon>Actinomycetes</taxon>
        <taxon>Micrococcales</taxon>
        <taxon>Micrococcaceae</taxon>
        <taxon>Kocuria</taxon>
    </lineage>
</organism>
<evidence type="ECO:0000313" key="3">
    <source>
        <dbReference type="Proteomes" id="UP000057181"/>
    </source>
</evidence>
<dbReference type="InterPro" id="IPR053169">
    <property type="entry name" value="MUG_Protein"/>
</dbReference>
<reference evidence="2 4" key="2">
    <citation type="submission" date="2019-07" db="EMBL/GenBank/DDBJ databases">
        <title>Whole genome shotgun sequence of Kocuria flava NBRC 107626.</title>
        <authorList>
            <person name="Hosoyama A."/>
            <person name="Uohara A."/>
            <person name="Ohji S."/>
            <person name="Ichikawa N."/>
        </authorList>
    </citation>
    <scope>NUCLEOTIDE SEQUENCE [LARGE SCALE GENOMIC DNA]</scope>
    <source>
        <strain evidence="2 4">NBRC 107626</strain>
    </source>
</reference>
<protein>
    <submittedName>
        <fullName evidence="1">Glycosidase</fullName>
    </submittedName>
    <submittedName>
        <fullName evidence="2">Glycoside hydrolase</fullName>
    </submittedName>
</protein>
<dbReference type="Proteomes" id="UP000321155">
    <property type="component" value="Unassembled WGS sequence"/>
</dbReference>
<dbReference type="EMBL" id="CP013254">
    <property type="protein sequence ID" value="ALU38489.1"/>
    <property type="molecule type" value="Genomic_DNA"/>
</dbReference>
<dbReference type="PANTHER" id="PTHR47791">
    <property type="entry name" value="MEIOTICALLY UP-REGULATED GENE 191 PROTEIN"/>
    <property type="match status" value="1"/>
</dbReference>
<dbReference type="GO" id="GO:0016798">
    <property type="term" value="F:hydrolase activity, acting on glycosyl bonds"/>
    <property type="evidence" value="ECO:0007669"/>
    <property type="project" value="UniProtKB-KW"/>
</dbReference>
<evidence type="ECO:0000313" key="2">
    <source>
        <dbReference type="EMBL" id="GEO92516.1"/>
    </source>
</evidence>
<accession>A0A0U3HBE9</accession>
<dbReference type="EMBL" id="BJZR01000047">
    <property type="protein sequence ID" value="GEO92516.1"/>
    <property type="molecule type" value="Genomic_DNA"/>
</dbReference>
<keyword evidence="2" id="KW-0378">Hydrolase</keyword>
<dbReference type="STRING" id="446860.AS188_00565"/>
<dbReference type="AlphaFoldDB" id="A0A0U3HBE9"/>
<evidence type="ECO:0000313" key="1">
    <source>
        <dbReference type="EMBL" id="ALU38489.1"/>
    </source>
</evidence>
<evidence type="ECO:0000313" key="4">
    <source>
        <dbReference type="Proteomes" id="UP000321155"/>
    </source>
</evidence>
<dbReference type="Proteomes" id="UP000057181">
    <property type="component" value="Chromosome"/>
</dbReference>
<proteinExistence type="predicted"/>
<dbReference type="Gene3D" id="1.50.10.20">
    <property type="match status" value="1"/>
</dbReference>
<reference evidence="1 3" key="1">
    <citation type="submission" date="2015-11" db="EMBL/GenBank/DDBJ databases">
        <title>Complete Genome Sequence of Kocuria flava strain HO-9041.</title>
        <authorList>
            <person name="Zhou M."/>
            <person name="Dai J."/>
        </authorList>
    </citation>
    <scope>NUCLEOTIDE SEQUENCE [LARGE SCALE GENOMIC DNA]</scope>
    <source>
        <strain evidence="1 3">HO-9041</strain>
    </source>
</reference>
<dbReference type="InterPro" id="IPR005198">
    <property type="entry name" value="Glyco_hydro_76"/>
</dbReference>
<dbReference type="PANTHER" id="PTHR47791:SF3">
    <property type="entry name" value="MEIOTICALLY UP-REGULATED GENE 191 PROTEIN"/>
    <property type="match status" value="1"/>
</dbReference>
<sequence>MTPVPGPVPLLPAAGAPAAARAETAARSVRRLFGGRALGVPGTLLGAPALPRPASRRAPWHYWWQAHLLDALVDAGRRALAAGDRPAARAAARDGHRLLRGITLRSGGRVDRNSYYDDMAWLLLAVGRLAGLDRELGDRPGLDCLDAGAALLARLERGHTGDLGGGVFWNDAHDYKNTASSAPAALAFVRTHRPERADAVLTWLDAVLWDPERRVYLDGVRLVAAGSGTEVTRLDRGLHSYNAGPVLGAMLELADAPGTGPARRRELLERAGAVVEGAAGAFAREHAGAPVLATHGGGDGGLFTGILARYLADAAGHPGLDGRARTAAAGLVAATAEALWAGRREFDPAVDFADPGAGGSGETVAIFSPDPFRPADEAQRPGVPVELSTQVQAWTVLEAAARSAER</sequence>
<name>A0A0U3HBE9_9MICC</name>
<keyword evidence="4" id="KW-1185">Reference proteome</keyword>
<dbReference type="GO" id="GO:0005975">
    <property type="term" value="P:carbohydrate metabolic process"/>
    <property type="evidence" value="ECO:0007669"/>
    <property type="project" value="InterPro"/>
</dbReference>